<proteinExistence type="predicted"/>
<dbReference type="RefSeq" id="WP_017820973.1">
    <property type="nucleotide sequence ID" value="NC_022359.1"/>
</dbReference>
<dbReference type="EMBL" id="CP006719">
    <property type="protein sequence ID" value="AGV19998.1"/>
    <property type="molecule type" value="Genomic_DNA"/>
</dbReference>
<protein>
    <recommendedName>
        <fullName evidence="3">Immunity 49 family protein</fullName>
    </recommendedName>
</protein>
<dbReference type="Proteomes" id="UP000016714">
    <property type="component" value="Chromosome 2"/>
</dbReference>
<organism evidence="1 2">
    <name type="scientific">Vibrio alginolyticus (strain ATCC 17749 / DSM 2171 / NBRC 15630 / NCIMB 1903 / NCTC 12160 / XII-53)</name>
    <dbReference type="NCBI Taxonomy" id="1219076"/>
    <lineage>
        <taxon>Bacteria</taxon>
        <taxon>Pseudomonadati</taxon>
        <taxon>Pseudomonadota</taxon>
        <taxon>Gammaproteobacteria</taxon>
        <taxon>Vibrionales</taxon>
        <taxon>Vibrionaceae</taxon>
        <taxon>Vibrio</taxon>
    </lineage>
</organism>
<reference evidence="1 2" key="1">
    <citation type="journal article" date="2015" name="Genome Announc.">
        <title>Complete genome sequence of Vibrio alginolyticus ATCC 17749.</title>
        <authorList>
            <person name="Liu X.F."/>
            <person name="Cao Y."/>
            <person name="Zhang H.L."/>
            <person name="Chen Y.J."/>
            <person name="Hu C.J."/>
        </authorList>
    </citation>
    <scope>NUCLEOTIDE SEQUENCE [LARGE SCALE GENOMIC DNA]</scope>
    <source>
        <strain evidence="2">ATCC 17749 / DSM 2171 / NBRC 15630 / NCIMB 1903 / NCTC 12160 / XII-53</strain>
    </source>
</reference>
<dbReference type="Pfam" id="PF15575">
    <property type="entry name" value="Imm49"/>
    <property type="match status" value="1"/>
</dbReference>
<accession>A0A2I3CQ87</accession>
<dbReference type="InterPro" id="IPR029074">
    <property type="entry name" value="Imm49"/>
</dbReference>
<dbReference type="HOGENOM" id="CLU_973026_0_0_6"/>
<evidence type="ECO:0000313" key="1">
    <source>
        <dbReference type="EMBL" id="AGV19998.1"/>
    </source>
</evidence>
<dbReference type="KEGG" id="vag:N646_4189"/>
<gene>
    <name evidence="1" type="ORF">N646_4189</name>
</gene>
<evidence type="ECO:0000313" key="2">
    <source>
        <dbReference type="Proteomes" id="UP000016714"/>
    </source>
</evidence>
<name>A0A2I3CQ87_VIBAX</name>
<dbReference type="AlphaFoldDB" id="A0A2I3CQ87"/>
<sequence>METIKNHYLDIPEERKLRIFREEDEDFYNFWEEMLDEKQSFYQQPLKRMKGDAWYSLDSFFTASKYGQHQASPAYIKRALELLNNVYLLANHSDKVVEFSVGHRHFSEVGNRSIAGGTMDAWLDEICLAMAARDWRCVELMTIMDESLVRLKDPFDVALVEFVNGVFSNSSALPELLQTVMEKSSPQYLESTRVPYVHSLFIPFVNVFVAIIDGDEAHYQEALRDALEAHYQFYINEDVRYSPKGNVSLKLIGLAALAYDKYGWTIPETAYLPKWLVYGEHDLCSK</sequence>
<evidence type="ECO:0008006" key="3">
    <source>
        <dbReference type="Google" id="ProtNLM"/>
    </source>
</evidence>